<dbReference type="AlphaFoldDB" id="A0A832A6A8"/>
<reference evidence="10" key="1">
    <citation type="journal article" date="2020" name="mSystems">
        <title>Genome- and Community-Level Interaction Insights into Carbon Utilization and Element Cycling Functions of Hydrothermarchaeota in Hydrothermal Sediment.</title>
        <authorList>
            <person name="Zhou Z."/>
            <person name="Liu Y."/>
            <person name="Xu W."/>
            <person name="Pan J."/>
            <person name="Luo Z.H."/>
            <person name="Li M."/>
        </authorList>
    </citation>
    <scope>NUCLEOTIDE SEQUENCE [LARGE SCALE GENOMIC DNA]</scope>
    <source>
        <strain evidence="10">SpSt-456</strain>
    </source>
</reference>
<accession>A0A832A6A8</accession>
<organism evidence="10">
    <name type="scientific">Desulfacinum infernum</name>
    <dbReference type="NCBI Taxonomy" id="35837"/>
    <lineage>
        <taxon>Bacteria</taxon>
        <taxon>Pseudomonadati</taxon>
        <taxon>Thermodesulfobacteriota</taxon>
        <taxon>Syntrophobacteria</taxon>
        <taxon>Syntrophobacterales</taxon>
        <taxon>Syntrophobacteraceae</taxon>
        <taxon>Desulfacinum</taxon>
    </lineage>
</organism>
<dbReference type="InterPro" id="IPR002716">
    <property type="entry name" value="PIN_dom"/>
</dbReference>
<evidence type="ECO:0000256" key="3">
    <source>
        <dbReference type="ARBA" id="ARBA00022722"/>
    </source>
</evidence>
<evidence type="ECO:0000256" key="4">
    <source>
        <dbReference type="ARBA" id="ARBA00022723"/>
    </source>
</evidence>
<proteinExistence type="inferred from homology"/>
<dbReference type="EMBL" id="DSTK01000027">
    <property type="protein sequence ID" value="HFK97474.1"/>
    <property type="molecule type" value="Genomic_DNA"/>
</dbReference>
<dbReference type="InterPro" id="IPR022907">
    <property type="entry name" value="VapC_family"/>
</dbReference>
<dbReference type="Pfam" id="PF01850">
    <property type="entry name" value="PIN"/>
    <property type="match status" value="1"/>
</dbReference>
<evidence type="ECO:0000256" key="2">
    <source>
        <dbReference type="ARBA" id="ARBA00022649"/>
    </source>
</evidence>
<dbReference type="SUPFAM" id="SSF88723">
    <property type="entry name" value="PIN domain-like"/>
    <property type="match status" value="1"/>
</dbReference>
<gene>
    <name evidence="8" type="primary">vapC</name>
    <name evidence="10" type="ORF">ENS06_09165</name>
</gene>
<keyword evidence="4 8" id="KW-0479">Metal-binding</keyword>
<keyword evidence="8" id="KW-0800">Toxin</keyword>
<evidence type="ECO:0000256" key="8">
    <source>
        <dbReference type="HAMAP-Rule" id="MF_00265"/>
    </source>
</evidence>
<evidence type="ECO:0000256" key="1">
    <source>
        <dbReference type="ARBA" id="ARBA00001946"/>
    </source>
</evidence>
<evidence type="ECO:0000256" key="6">
    <source>
        <dbReference type="ARBA" id="ARBA00022842"/>
    </source>
</evidence>
<comment type="function">
    <text evidence="8">Toxic component of a toxin-antitoxin (TA) system. An RNase.</text>
</comment>
<dbReference type="GO" id="GO:0090729">
    <property type="term" value="F:toxin activity"/>
    <property type="evidence" value="ECO:0007669"/>
    <property type="project" value="UniProtKB-KW"/>
</dbReference>
<dbReference type="InterPro" id="IPR050556">
    <property type="entry name" value="Type_II_TA_system_RNase"/>
</dbReference>
<feature type="domain" description="PIN" evidence="9">
    <location>
        <begin position="2"/>
        <end position="130"/>
    </location>
</feature>
<dbReference type="CDD" id="cd18731">
    <property type="entry name" value="PIN_NgFitB-like"/>
    <property type="match status" value="1"/>
</dbReference>
<comment type="similarity">
    <text evidence="7 8">Belongs to the PINc/VapC protein family.</text>
</comment>
<dbReference type="PANTHER" id="PTHR33653">
    <property type="entry name" value="RIBONUCLEASE VAPC2"/>
    <property type="match status" value="1"/>
</dbReference>
<comment type="caution">
    <text evidence="10">The sequence shown here is derived from an EMBL/GenBank/DDBJ whole genome shotgun (WGS) entry which is preliminary data.</text>
</comment>
<evidence type="ECO:0000256" key="7">
    <source>
        <dbReference type="ARBA" id="ARBA00038093"/>
    </source>
</evidence>
<dbReference type="GO" id="GO:0016787">
    <property type="term" value="F:hydrolase activity"/>
    <property type="evidence" value="ECO:0007669"/>
    <property type="project" value="UniProtKB-KW"/>
</dbReference>
<keyword evidence="5 8" id="KW-0378">Hydrolase</keyword>
<feature type="binding site" evidence="8">
    <location>
        <position position="5"/>
    </location>
    <ligand>
        <name>Mg(2+)</name>
        <dbReference type="ChEBI" id="CHEBI:18420"/>
    </ligand>
</feature>
<dbReference type="EC" id="3.1.-.-" evidence="8"/>
<evidence type="ECO:0000256" key="5">
    <source>
        <dbReference type="ARBA" id="ARBA00022801"/>
    </source>
</evidence>
<evidence type="ECO:0000259" key="9">
    <source>
        <dbReference type="Pfam" id="PF01850"/>
    </source>
</evidence>
<evidence type="ECO:0000313" key="10">
    <source>
        <dbReference type="EMBL" id="HFK97474.1"/>
    </source>
</evidence>
<dbReference type="GO" id="GO:0000287">
    <property type="term" value="F:magnesium ion binding"/>
    <property type="evidence" value="ECO:0007669"/>
    <property type="project" value="UniProtKB-UniRule"/>
</dbReference>
<dbReference type="HAMAP" id="MF_00265">
    <property type="entry name" value="VapC_Nob1"/>
    <property type="match status" value="1"/>
</dbReference>
<dbReference type="Gene3D" id="3.40.50.1010">
    <property type="entry name" value="5'-nuclease"/>
    <property type="match status" value="1"/>
</dbReference>
<keyword evidence="3 8" id="KW-0540">Nuclease</keyword>
<keyword evidence="6 8" id="KW-0460">Magnesium</keyword>
<protein>
    <recommendedName>
        <fullName evidence="8">Ribonuclease VapC</fullName>
        <shortName evidence="8">RNase VapC</shortName>
        <ecNumber evidence="8">3.1.-.-</ecNumber>
    </recommendedName>
    <alternativeName>
        <fullName evidence="8">Toxin VapC</fullName>
    </alternativeName>
</protein>
<feature type="binding site" evidence="8">
    <location>
        <position position="104"/>
    </location>
    <ligand>
        <name>Mg(2+)</name>
        <dbReference type="ChEBI" id="CHEBI:18420"/>
    </ligand>
</feature>
<keyword evidence="2 8" id="KW-1277">Toxin-antitoxin system</keyword>
<comment type="cofactor">
    <cofactor evidence="1 8">
        <name>Mg(2+)</name>
        <dbReference type="ChEBI" id="CHEBI:18420"/>
    </cofactor>
</comment>
<dbReference type="PANTHER" id="PTHR33653:SF1">
    <property type="entry name" value="RIBONUCLEASE VAPC2"/>
    <property type="match status" value="1"/>
</dbReference>
<sequence>MILLDTNVLSEFMRPAPAPQVVAWLDAQPTDRVWVSAITRAEIELGVALLPEGRRKLGLPQAVSAMFVEDFAGRCLPFDEVAAPLYARIVAQRTRQGRPITVEDAQIAAIALAHGLILATRNTRDFEEIEGVSLLNPWSLSP</sequence>
<name>A0A832A6A8_9BACT</name>
<dbReference type="GO" id="GO:0004540">
    <property type="term" value="F:RNA nuclease activity"/>
    <property type="evidence" value="ECO:0007669"/>
    <property type="project" value="InterPro"/>
</dbReference>
<dbReference type="InterPro" id="IPR029060">
    <property type="entry name" value="PIN-like_dom_sf"/>
</dbReference>